<dbReference type="UniPathway" id="UPA00378"/>
<evidence type="ECO:0000313" key="13">
    <source>
        <dbReference type="Proteomes" id="UP000271241"/>
    </source>
</evidence>
<dbReference type="AlphaFoldDB" id="A0A4P9XMG6"/>
<protein>
    <recommendedName>
        <fullName evidence="10">Alpha-1,3-glucosyltransferase</fullName>
        <ecNumber evidence="10">2.4.1.-</ecNumber>
    </recommendedName>
</protein>
<feature type="transmembrane region" description="Helical" evidence="10">
    <location>
        <begin position="42"/>
        <end position="58"/>
    </location>
</feature>
<dbReference type="InterPro" id="IPR004856">
    <property type="entry name" value="Glyco_trans_ALG6/ALG8"/>
</dbReference>
<accession>A0A4P9XMG6</accession>
<feature type="transmembrane region" description="Helical" evidence="10">
    <location>
        <begin position="328"/>
        <end position="352"/>
    </location>
</feature>
<dbReference type="EMBL" id="KZ992881">
    <property type="protein sequence ID" value="RKP06450.1"/>
    <property type="molecule type" value="Genomic_DNA"/>
</dbReference>
<evidence type="ECO:0000256" key="6">
    <source>
        <dbReference type="ARBA" id="ARBA00022692"/>
    </source>
</evidence>
<dbReference type="STRING" id="78915.A0A4P9XMG6"/>
<evidence type="ECO:0000256" key="10">
    <source>
        <dbReference type="RuleBase" id="RU363110"/>
    </source>
</evidence>
<evidence type="ECO:0000256" key="8">
    <source>
        <dbReference type="ARBA" id="ARBA00022989"/>
    </source>
</evidence>
<dbReference type="PANTHER" id="PTHR12413">
    <property type="entry name" value="DOLICHYL GLYCOSYLTRANSFERASE"/>
    <property type="match status" value="1"/>
</dbReference>
<feature type="transmembrane region" description="Helical" evidence="10">
    <location>
        <begin position="222"/>
        <end position="241"/>
    </location>
</feature>
<comment type="pathway">
    <text evidence="2 10">Protein modification; protein glycosylation.</text>
</comment>
<feature type="transmembrane region" description="Helical" evidence="10">
    <location>
        <begin position="261"/>
        <end position="284"/>
    </location>
</feature>
<dbReference type="OrthoDB" id="5589195at2759"/>
<feature type="transmembrane region" description="Helical" evidence="10">
    <location>
        <begin position="143"/>
        <end position="165"/>
    </location>
</feature>
<evidence type="ECO:0000256" key="5">
    <source>
        <dbReference type="ARBA" id="ARBA00022679"/>
    </source>
</evidence>
<dbReference type="Pfam" id="PF03155">
    <property type="entry name" value="Alg6_Alg8"/>
    <property type="match status" value="2"/>
</dbReference>
<keyword evidence="5 10" id="KW-0808">Transferase</keyword>
<evidence type="ECO:0000256" key="9">
    <source>
        <dbReference type="ARBA" id="ARBA00023136"/>
    </source>
</evidence>
<dbReference type="EC" id="2.4.1.-" evidence="10"/>
<name>A0A4P9XMG6_9FUNG</name>
<feature type="transmembrane region" description="Helical" evidence="10">
    <location>
        <begin position="372"/>
        <end position="392"/>
    </location>
</feature>
<organism evidence="12 13">
    <name type="scientific">Thamnocephalis sphaerospora</name>
    <dbReference type="NCBI Taxonomy" id="78915"/>
    <lineage>
        <taxon>Eukaryota</taxon>
        <taxon>Fungi</taxon>
        <taxon>Fungi incertae sedis</taxon>
        <taxon>Zoopagomycota</taxon>
        <taxon>Zoopagomycotina</taxon>
        <taxon>Zoopagomycetes</taxon>
        <taxon>Zoopagales</taxon>
        <taxon>Sigmoideomycetaceae</taxon>
        <taxon>Thamnocephalis</taxon>
    </lineage>
</organism>
<dbReference type="Proteomes" id="UP000271241">
    <property type="component" value="Unassembled WGS sequence"/>
</dbReference>
<evidence type="ECO:0000256" key="3">
    <source>
        <dbReference type="ARBA" id="ARBA00008715"/>
    </source>
</evidence>
<evidence type="ECO:0000256" key="4">
    <source>
        <dbReference type="ARBA" id="ARBA00022676"/>
    </source>
</evidence>
<keyword evidence="8 10" id="KW-1133">Transmembrane helix</keyword>
<keyword evidence="7 10" id="KW-0256">Endoplasmic reticulum</keyword>
<keyword evidence="9 10" id="KW-0472">Membrane</keyword>
<comment type="similarity">
    <text evidence="3 10">Belongs to the ALG6/ALG8 glucosyltransferase family.</text>
</comment>
<feature type="region of interest" description="Disordered" evidence="11">
    <location>
        <begin position="1"/>
        <end position="23"/>
    </location>
</feature>
<dbReference type="PANTHER" id="PTHR12413:SF1">
    <property type="entry name" value="DOLICHYL PYROPHOSPHATE MAN9GLCNAC2 ALPHA-1,3-GLUCOSYLTRANSFERASE"/>
    <property type="match status" value="1"/>
</dbReference>
<evidence type="ECO:0000256" key="1">
    <source>
        <dbReference type="ARBA" id="ARBA00004477"/>
    </source>
</evidence>
<reference evidence="13" key="1">
    <citation type="journal article" date="2018" name="Nat. Microbiol.">
        <title>Leveraging single-cell genomics to expand the fungal tree of life.</title>
        <authorList>
            <person name="Ahrendt S.R."/>
            <person name="Quandt C.A."/>
            <person name="Ciobanu D."/>
            <person name="Clum A."/>
            <person name="Salamov A."/>
            <person name="Andreopoulos B."/>
            <person name="Cheng J.F."/>
            <person name="Woyke T."/>
            <person name="Pelin A."/>
            <person name="Henrissat B."/>
            <person name="Reynolds N.K."/>
            <person name="Benny G.L."/>
            <person name="Smith M.E."/>
            <person name="James T.Y."/>
            <person name="Grigoriev I.V."/>
        </authorList>
    </citation>
    <scope>NUCLEOTIDE SEQUENCE [LARGE SCALE GENOMIC DNA]</scope>
    <source>
        <strain evidence="13">RSA 1356</strain>
    </source>
</reference>
<dbReference type="GO" id="GO:0042281">
    <property type="term" value="F:dolichyl pyrophosphate Man9GlcNAc2 alpha-1,3-glucosyltransferase activity"/>
    <property type="evidence" value="ECO:0007669"/>
    <property type="project" value="TreeGrafter"/>
</dbReference>
<evidence type="ECO:0000313" key="12">
    <source>
        <dbReference type="EMBL" id="RKP06450.1"/>
    </source>
</evidence>
<feature type="compositionally biased region" description="Basic residues" evidence="11">
    <location>
        <begin position="1"/>
        <end position="15"/>
    </location>
</feature>
<dbReference type="GO" id="GO:0005789">
    <property type="term" value="C:endoplasmic reticulum membrane"/>
    <property type="evidence" value="ECO:0007669"/>
    <property type="project" value="UniProtKB-SubCell"/>
</dbReference>
<keyword evidence="4 10" id="KW-0328">Glycosyltransferase</keyword>
<comment type="subcellular location">
    <subcellularLocation>
        <location evidence="1 10">Endoplasmic reticulum membrane</location>
        <topology evidence="1 10">Multi-pass membrane protein</topology>
    </subcellularLocation>
</comment>
<sequence length="475" mass="54030">MARKNAARVKQHRPHQPTETAASPMPADRWINFLTTATDSRVTLAATLLVAFLVRWAVSLGPYSGEATPPVFGDYEAQRHWMEITLHLPPSRWYFYDLSYWGLDYPPLSAYVSWVCGFVGSLIDPSWFALDKSRGIETSESRVFMRLTVLACEALVYIPAVWWFVRTQMRDASKQRKQSVFFVLLLQPSLIVIDHGHFQYNSVMLGLTLLAAVSFMRGRDILGAAFFCLSLMFKQMALYYAPAVFAYLLGRCFRQPHGLVLFIQLGVTVFVVFGLHLLPFAGSLETLKQVFIRIFPVARGLYEDKVANVWCALSIVIKLRDWYSKERLMLLSFQVHEKTILVPLLPITLLYLENPTLVVWFTNVAMFSMYPLLRREGATLQFMAMAALWNMLCGIPKAKQLPLLVYRGILATYATMASILVLDHFGPLPARLPHLYVVLNVVFSAGCFSLTLLYLTYSQVMRGGRRNVNGHAKRD</sequence>
<evidence type="ECO:0000256" key="2">
    <source>
        <dbReference type="ARBA" id="ARBA00004922"/>
    </source>
</evidence>
<evidence type="ECO:0000256" key="7">
    <source>
        <dbReference type="ARBA" id="ARBA00022824"/>
    </source>
</evidence>
<feature type="transmembrane region" description="Helical" evidence="10">
    <location>
        <begin position="198"/>
        <end position="215"/>
    </location>
</feature>
<keyword evidence="13" id="KW-1185">Reference proteome</keyword>
<feature type="transmembrane region" description="Helical" evidence="10">
    <location>
        <begin position="404"/>
        <end position="422"/>
    </location>
</feature>
<keyword evidence="6 10" id="KW-0812">Transmembrane</keyword>
<gene>
    <name evidence="12" type="ORF">THASP1DRAFT_31736</name>
</gene>
<evidence type="ECO:0000256" key="11">
    <source>
        <dbReference type="SAM" id="MobiDB-lite"/>
    </source>
</evidence>
<proteinExistence type="inferred from homology"/>
<feature type="transmembrane region" description="Helical" evidence="10">
    <location>
        <begin position="434"/>
        <end position="457"/>
    </location>
</feature>
<feature type="transmembrane region" description="Helical" evidence="10">
    <location>
        <begin position="111"/>
        <end position="131"/>
    </location>
</feature>